<dbReference type="PATRIC" id="fig|1447256.3.peg.2388"/>
<evidence type="ECO:0000313" key="4">
    <source>
        <dbReference type="Proteomes" id="UP000035514"/>
    </source>
</evidence>
<feature type="domain" description="Chemotaxis phosphatase CheX-like" evidence="2">
    <location>
        <begin position="70"/>
        <end position="144"/>
    </location>
</feature>
<sequence length="205" mass="23138">MENKIFLTEDEKDCLQELMNVAYGSATAAITEILDAFAKLSIPKIQIINANEFQPYLSKELDLEEEHLISLQQINGTICGENMFVIDKKSAKNIAYKFGLEEDEINEEEVCDIVLEITNILSSSTISKLAEDIDTDVSFSAPTINNLTSISQLNNLFISKYEKIIIISTQLNFDDLNISAELFILTTDNSILYIKEKLKKILDEL</sequence>
<evidence type="ECO:0000259" key="2">
    <source>
        <dbReference type="Pfam" id="PF13690"/>
    </source>
</evidence>
<gene>
    <name evidence="3" type="ORF">AA20_12190</name>
</gene>
<dbReference type="InterPro" id="IPR028051">
    <property type="entry name" value="CheX-like_dom"/>
</dbReference>
<name>A0A0G9JPQ7_9BACT</name>
<organism evidence="3 4">
    <name type="scientific">Aliarcobacter butzleri L348</name>
    <dbReference type="NCBI Taxonomy" id="1447256"/>
    <lineage>
        <taxon>Bacteria</taxon>
        <taxon>Pseudomonadati</taxon>
        <taxon>Campylobacterota</taxon>
        <taxon>Epsilonproteobacteria</taxon>
        <taxon>Campylobacterales</taxon>
        <taxon>Arcobacteraceae</taxon>
        <taxon>Aliarcobacter</taxon>
    </lineage>
</organism>
<evidence type="ECO:0000256" key="1">
    <source>
        <dbReference type="ARBA" id="ARBA00022500"/>
    </source>
</evidence>
<dbReference type="CDD" id="cd17910">
    <property type="entry name" value="CheC_ClassII"/>
    <property type="match status" value="1"/>
</dbReference>
<dbReference type="GO" id="GO:0006935">
    <property type="term" value="P:chemotaxis"/>
    <property type="evidence" value="ECO:0007669"/>
    <property type="project" value="UniProtKB-KW"/>
</dbReference>
<dbReference type="PANTHER" id="PTHR43484:SF1">
    <property type="entry name" value="FLAGELLAR MOTOR SWITCH PROTEIN FLIN"/>
    <property type="match status" value="1"/>
</dbReference>
<dbReference type="PANTHER" id="PTHR43484">
    <property type="match status" value="1"/>
</dbReference>
<protein>
    <submittedName>
        <fullName evidence="3">Chemotaxis protein CheC</fullName>
    </submittedName>
</protein>
<proteinExistence type="predicted"/>
<dbReference type="RefSeq" id="WP_046997420.1">
    <property type="nucleotide sequence ID" value="NZ_JAIQ01000172.1"/>
</dbReference>
<evidence type="ECO:0000313" key="3">
    <source>
        <dbReference type="EMBL" id="KLD96115.1"/>
    </source>
</evidence>
<dbReference type="Pfam" id="PF13690">
    <property type="entry name" value="CheX"/>
    <property type="match status" value="1"/>
</dbReference>
<dbReference type="EMBL" id="JAIQ01000172">
    <property type="protein sequence ID" value="KLD96115.1"/>
    <property type="molecule type" value="Genomic_DNA"/>
</dbReference>
<reference evidence="3 4" key="1">
    <citation type="submission" date="2014-01" db="EMBL/GenBank/DDBJ databases">
        <title>Development of a Comparative Genomic Fingerprinting Assay for High Resolution Genotyping of Arcobacter butzleri.</title>
        <authorList>
            <person name="Webb A.L."/>
            <person name="Inglis G.D."/>
            <person name="Kruczkiewicz P."/>
            <person name="Selinger L.B."/>
            <person name="Taboada E.N."/>
        </authorList>
    </citation>
    <scope>NUCLEOTIDE SEQUENCE [LARGE SCALE GENOMIC DNA]</scope>
    <source>
        <strain evidence="3 4">L348</strain>
    </source>
</reference>
<comment type="caution">
    <text evidence="3">The sequence shown here is derived from an EMBL/GenBank/DDBJ whole genome shotgun (WGS) entry which is preliminary data.</text>
</comment>
<keyword evidence="1" id="KW-0145">Chemotaxis</keyword>
<dbReference type="InterPro" id="IPR028976">
    <property type="entry name" value="CheC-like_sf"/>
</dbReference>
<dbReference type="Gene3D" id="3.40.1550.10">
    <property type="entry name" value="CheC-like"/>
    <property type="match status" value="1"/>
</dbReference>
<dbReference type="Proteomes" id="UP000035514">
    <property type="component" value="Unassembled WGS sequence"/>
</dbReference>
<accession>A0A0G9JPQ7</accession>
<dbReference type="AlphaFoldDB" id="A0A0G9JPQ7"/>
<dbReference type="InterPro" id="IPR051469">
    <property type="entry name" value="FliN/MopA/SpaO"/>
</dbReference>
<dbReference type="SUPFAM" id="SSF103039">
    <property type="entry name" value="CheC-like"/>
    <property type="match status" value="1"/>
</dbReference>